<feature type="signal peptide" evidence="1">
    <location>
        <begin position="1"/>
        <end position="23"/>
    </location>
</feature>
<evidence type="ECO:0008006" key="4">
    <source>
        <dbReference type="Google" id="ProtNLM"/>
    </source>
</evidence>
<keyword evidence="3" id="KW-1185">Reference proteome</keyword>
<accession>A0A179DDN4</accession>
<evidence type="ECO:0000313" key="3">
    <source>
        <dbReference type="Proteomes" id="UP000078459"/>
    </source>
</evidence>
<dbReference type="RefSeq" id="WP_068822673.1">
    <property type="nucleotide sequence ID" value="NZ_LWHJ01000028.1"/>
</dbReference>
<organism evidence="2 3">
    <name type="scientific">Pedobacter psychrophilus</name>
    <dbReference type="NCBI Taxonomy" id="1826909"/>
    <lineage>
        <taxon>Bacteria</taxon>
        <taxon>Pseudomonadati</taxon>
        <taxon>Bacteroidota</taxon>
        <taxon>Sphingobacteriia</taxon>
        <taxon>Sphingobacteriales</taxon>
        <taxon>Sphingobacteriaceae</taxon>
        <taxon>Pedobacter</taxon>
    </lineage>
</organism>
<comment type="caution">
    <text evidence="2">The sequence shown here is derived from an EMBL/GenBank/DDBJ whole genome shotgun (WGS) entry which is preliminary data.</text>
</comment>
<evidence type="ECO:0000313" key="2">
    <source>
        <dbReference type="EMBL" id="OAQ39146.1"/>
    </source>
</evidence>
<dbReference type="SUPFAM" id="SSF48452">
    <property type="entry name" value="TPR-like"/>
    <property type="match status" value="1"/>
</dbReference>
<reference evidence="2 3" key="1">
    <citation type="submission" date="2016-04" db="EMBL/GenBank/DDBJ databases">
        <authorList>
            <person name="Evans L.H."/>
            <person name="Alamgir A."/>
            <person name="Owens N."/>
            <person name="Weber N.D."/>
            <person name="Virtaneva K."/>
            <person name="Barbian K."/>
            <person name="Babar A."/>
            <person name="Rosenke K."/>
        </authorList>
    </citation>
    <scope>NUCLEOTIDE SEQUENCE [LARGE SCALE GENOMIC DNA]</scope>
    <source>
        <strain evidence="2 3">CCM 8644</strain>
    </source>
</reference>
<protein>
    <recommendedName>
        <fullName evidence="4">Tetratricopeptide repeat protein</fullName>
    </recommendedName>
</protein>
<sequence>MKKNIKNIIAIVFILLTGTTLKAQDAKYIGAMQSGLKMFSEAKTGADYVAASNQFERIGTQVKTEWLPFYYAAYTQLINNTTLTNTDEKDAAMDKAQELIDKAEAINPKESEIFSMKGYIKFMKIYVNPMARMQSGMGAAITDLETAKALNPANPRPYFILAQNAFYTPEAFGGGKNVAKPKFTEAAAKFDAFKTSNPMMPNWGVERNASLLVECK</sequence>
<gene>
    <name evidence="2" type="ORF">A5893_10800</name>
</gene>
<reference evidence="2 3" key="2">
    <citation type="submission" date="2016-06" db="EMBL/GenBank/DDBJ databases">
        <title>Pedobacter psychrophilus sp. nov., isolated from Antarctic fragmentary rock.</title>
        <authorList>
            <person name="Svec P."/>
        </authorList>
    </citation>
    <scope>NUCLEOTIDE SEQUENCE [LARGE SCALE GENOMIC DNA]</scope>
    <source>
        <strain evidence="2 3">CCM 8644</strain>
    </source>
</reference>
<feature type="chain" id="PRO_5008100491" description="Tetratricopeptide repeat protein" evidence="1">
    <location>
        <begin position="24"/>
        <end position="216"/>
    </location>
</feature>
<keyword evidence="1" id="KW-0732">Signal</keyword>
<evidence type="ECO:0000256" key="1">
    <source>
        <dbReference type="SAM" id="SignalP"/>
    </source>
</evidence>
<dbReference type="EMBL" id="LWHJ01000028">
    <property type="protein sequence ID" value="OAQ39146.1"/>
    <property type="molecule type" value="Genomic_DNA"/>
</dbReference>
<dbReference type="OrthoDB" id="1150971at2"/>
<name>A0A179DDN4_9SPHI</name>
<dbReference type="STRING" id="1826909.A5893_10800"/>
<dbReference type="AlphaFoldDB" id="A0A179DDN4"/>
<proteinExistence type="predicted"/>
<dbReference type="InterPro" id="IPR011990">
    <property type="entry name" value="TPR-like_helical_dom_sf"/>
</dbReference>
<dbReference type="Proteomes" id="UP000078459">
    <property type="component" value="Unassembled WGS sequence"/>
</dbReference>